<gene>
    <name evidence="4" type="ORF">CONCODRAFT_74301</name>
</gene>
<proteinExistence type="predicted"/>
<evidence type="ECO:0000313" key="5">
    <source>
        <dbReference type="Proteomes" id="UP000070444"/>
    </source>
</evidence>
<feature type="domain" description="Chaplin" evidence="3">
    <location>
        <begin position="26"/>
        <end position="66"/>
    </location>
</feature>
<reference evidence="4 5" key="1">
    <citation type="journal article" date="2015" name="Genome Biol. Evol.">
        <title>Phylogenomic analyses indicate that early fungi evolved digesting cell walls of algal ancestors of land plants.</title>
        <authorList>
            <person name="Chang Y."/>
            <person name="Wang S."/>
            <person name="Sekimoto S."/>
            <person name="Aerts A.L."/>
            <person name="Choi C."/>
            <person name="Clum A."/>
            <person name="LaButti K.M."/>
            <person name="Lindquist E.A."/>
            <person name="Yee Ngan C."/>
            <person name="Ohm R.A."/>
            <person name="Salamov A.A."/>
            <person name="Grigoriev I.V."/>
            <person name="Spatafora J.W."/>
            <person name="Berbee M.L."/>
        </authorList>
    </citation>
    <scope>NUCLEOTIDE SEQUENCE [LARGE SCALE GENOMIC DNA]</scope>
    <source>
        <strain evidence="4 5">NRRL 28638</strain>
    </source>
</reference>
<keyword evidence="2" id="KW-0732">Signal</keyword>
<dbReference type="InterPro" id="IPR005528">
    <property type="entry name" value="ChpA-H"/>
</dbReference>
<name>A0A137NRN3_CONC2</name>
<feature type="region of interest" description="Disordered" evidence="1">
    <location>
        <begin position="57"/>
        <end position="104"/>
    </location>
</feature>
<dbReference type="PROSITE" id="PS51884">
    <property type="entry name" value="CHAPLIN"/>
    <property type="match status" value="1"/>
</dbReference>
<dbReference type="EMBL" id="KQ964883">
    <property type="protein sequence ID" value="KXN65423.1"/>
    <property type="molecule type" value="Genomic_DNA"/>
</dbReference>
<feature type="signal peptide" evidence="2">
    <location>
        <begin position="1"/>
        <end position="21"/>
    </location>
</feature>
<evidence type="ECO:0000313" key="4">
    <source>
        <dbReference type="EMBL" id="KXN65423.1"/>
    </source>
</evidence>
<evidence type="ECO:0000256" key="2">
    <source>
        <dbReference type="SAM" id="SignalP"/>
    </source>
</evidence>
<dbReference type="Pfam" id="PF03777">
    <property type="entry name" value="ChpA-C"/>
    <property type="match status" value="1"/>
</dbReference>
<protein>
    <recommendedName>
        <fullName evidence="3">Chaplin domain-containing protein</fullName>
    </recommendedName>
</protein>
<keyword evidence="5" id="KW-1185">Reference proteome</keyword>
<feature type="compositionally biased region" description="Basic and acidic residues" evidence="1">
    <location>
        <begin position="74"/>
        <end position="95"/>
    </location>
</feature>
<sequence length="104" mass="10778">MQLLILASLIAFIASAPVANGGDFKSHGHIAGNNIRGSVHAPQNTCNNGVKVIGGTNTSFDNSCTNTSVESDTDDHSNSDTDDHSNSDTDDHSNSEDESGSDDS</sequence>
<feature type="chain" id="PRO_5007293947" description="Chaplin domain-containing protein" evidence="2">
    <location>
        <begin position="22"/>
        <end position="104"/>
    </location>
</feature>
<dbReference type="AlphaFoldDB" id="A0A137NRN3"/>
<accession>A0A137NRN3</accession>
<evidence type="ECO:0000259" key="3">
    <source>
        <dbReference type="PROSITE" id="PS51884"/>
    </source>
</evidence>
<evidence type="ECO:0000256" key="1">
    <source>
        <dbReference type="SAM" id="MobiDB-lite"/>
    </source>
</evidence>
<organism evidence="4 5">
    <name type="scientific">Conidiobolus coronatus (strain ATCC 28846 / CBS 209.66 / NRRL 28638)</name>
    <name type="common">Delacroixia coronata</name>
    <dbReference type="NCBI Taxonomy" id="796925"/>
    <lineage>
        <taxon>Eukaryota</taxon>
        <taxon>Fungi</taxon>
        <taxon>Fungi incertae sedis</taxon>
        <taxon>Zoopagomycota</taxon>
        <taxon>Entomophthoromycotina</taxon>
        <taxon>Entomophthoromycetes</taxon>
        <taxon>Entomophthorales</taxon>
        <taxon>Ancylistaceae</taxon>
        <taxon>Conidiobolus</taxon>
    </lineage>
</organism>
<dbReference type="Proteomes" id="UP000070444">
    <property type="component" value="Unassembled WGS sequence"/>
</dbReference>
<feature type="compositionally biased region" description="Polar residues" evidence="1">
    <location>
        <begin position="57"/>
        <end position="69"/>
    </location>
</feature>